<gene>
    <name evidence="2" type="ORF">JRO89_XS11G0231700</name>
</gene>
<sequence>MLSEEVVITPEYHTLFTLLSTLGRLLNDVRTHKKESGEGKITVVLLQMIDSAGGVISKEEAIEKIEGRGMDNARREGAIEIGFAARGKYSSQSLQGLVLEHE</sequence>
<comment type="caution">
    <text evidence="2">The sequence shown here is derived from an EMBL/GenBank/DDBJ whole genome shotgun (WGS) entry which is preliminary data.</text>
</comment>
<evidence type="ECO:0000259" key="1">
    <source>
        <dbReference type="Pfam" id="PF03936"/>
    </source>
</evidence>
<proteinExistence type="predicted"/>
<evidence type="ECO:0000313" key="3">
    <source>
        <dbReference type="Proteomes" id="UP000827721"/>
    </source>
</evidence>
<organism evidence="2 3">
    <name type="scientific">Xanthoceras sorbifolium</name>
    <dbReference type="NCBI Taxonomy" id="99658"/>
    <lineage>
        <taxon>Eukaryota</taxon>
        <taxon>Viridiplantae</taxon>
        <taxon>Streptophyta</taxon>
        <taxon>Embryophyta</taxon>
        <taxon>Tracheophyta</taxon>
        <taxon>Spermatophyta</taxon>
        <taxon>Magnoliopsida</taxon>
        <taxon>eudicotyledons</taxon>
        <taxon>Gunneridae</taxon>
        <taxon>Pentapetalae</taxon>
        <taxon>rosids</taxon>
        <taxon>malvids</taxon>
        <taxon>Sapindales</taxon>
        <taxon>Sapindaceae</taxon>
        <taxon>Xanthoceroideae</taxon>
        <taxon>Xanthoceras</taxon>
    </lineage>
</organism>
<dbReference type="Proteomes" id="UP000827721">
    <property type="component" value="Unassembled WGS sequence"/>
</dbReference>
<name>A0ABQ8HGY8_9ROSI</name>
<dbReference type="Gene3D" id="1.10.600.10">
    <property type="entry name" value="Farnesyl Diphosphate Synthase"/>
    <property type="match status" value="1"/>
</dbReference>
<dbReference type="SUPFAM" id="SSF48576">
    <property type="entry name" value="Terpenoid synthases"/>
    <property type="match status" value="1"/>
</dbReference>
<reference evidence="2 3" key="1">
    <citation type="submission" date="2021-02" db="EMBL/GenBank/DDBJ databases">
        <title>Plant Genome Project.</title>
        <authorList>
            <person name="Zhang R.-G."/>
        </authorList>
    </citation>
    <scope>NUCLEOTIDE SEQUENCE [LARGE SCALE GENOMIC DNA]</scope>
    <source>
        <tissue evidence="2">Leaves</tissue>
    </source>
</reference>
<dbReference type="InterPro" id="IPR008949">
    <property type="entry name" value="Isoprenoid_synthase_dom_sf"/>
</dbReference>
<accession>A0ABQ8HGY8</accession>
<evidence type="ECO:0000313" key="2">
    <source>
        <dbReference type="EMBL" id="KAH7557871.1"/>
    </source>
</evidence>
<dbReference type="EMBL" id="JAFEMO010000011">
    <property type="protein sequence ID" value="KAH7557871.1"/>
    <property type="molecule type" value="Genomic_DNA"/>
</dbReference>
<feature type="domain" description="Terpene synthase metal-binding" evidence="1">
    <location>
        <begin position="6"/>
        <end position="67"/>
    </location>
</feature>
<protein>
    <recommendedName>
        <fullName evidence="1">Terpene synthase metal-binding domain-containing protein</fullName>
    </recommendedName>
</protein>
<keyword evidence="3" id="KW-1185">Reference proteome</keyword>
<dbReference type="InterPro" id="IPR005630">
    <property type="entry name" value="Terpene_synthase_metal-bd"/>
</dbReference>
<dbReference type="Pfam" id="PF03936">
    <property type="entry name" value="Terpene_synth_C"/>
    <property type="match status" value="1"/>
</dbReference>